<dbReference type="Proteomes" id="UP000887579">
    <property type="component" value="Unplaced"/>
</dbReference>
<evidence type="ECO:0000313" key="2">
    <source>
        <dbReference type="WBParaSite" id="ES5_v2.g15072.t1"/>
    </source>
</evidence>
<name>A0AC34FD66_9BILA</name>
<proteinExistence type="predicted"/>
<organism evidence="1 2">
    <name type="scientific">Panagrolaimus sp. ES5</name>
    <dbReference type="NCBI Taxonomy" id="591445"/>
    <lineage>
        <taxon>Eukaryota</taxon>
        <taxon>Metazoa</taxon>
        <taxon>Ecdysozoa</taxon>
        <taxon>Nematoda</taxon>
        <taxon>Chromadorea</taxon>
        <taxon>Rhabditida</taxon>
        <taxon>Tylenchina</taxon>
        <taxon>Panagrolaimomorpha</taxon>
        <taxon>Panagrolaimoidea</taxon>
        <taxon>Panagrolaimidae</taxon>
        <taxon>Panagrolaimus</taxon>
    </lineage>
</organism>
<accession>A0AC34FD66</accession>
<reference evidence="2" key="1">
    <citation type="submission" date="2022-11" db="UniProtKB">
        <authorList>
            <consortium name="WormBaseParasite"/>
        </authorList>
    </citation>
    <scope>IDENTIFICATION</scope>
</reference>
<dbReference type="WBParaSite" id="ES5_v2.g15072.t1">
    <property type="protein sequence ID" value="ES5_v2.g15072.t1"/>
    <property type="gene ID" value="ES5_v2.g15072"/>
</dbReference>
<protein>
    <submittedName>
        <fullName evidence="2">Uncharacterized protein</fullName>
    </submittedName>
</protein>
<sequence length="209" mass="23979">MNQRFEKLCSIRVQIEYYFGDINLNKDGYLKELAQKDDGWVPVECIKQFKRLKRITSDDIDITEALGKSDLIEVSDDHKKIRRRSDKPVPERAELISDLKKRSVAIIGFPADISVDQVQNFLKAFGKVSTVTMCREKGAHNFHGKIFASFENAKAAHAFLANPFGNVYYGKKLYRKMQLDFEEEMQSYLESEEQQNLQFGGAVAAHLGY</sequence>
<evidence type="ECO:0000313" key="1">
    <source>
        <dbReference type="Proteomes" id="UP000887579"/>
    </source>
</evidence>